<dbReference type="Proteomes" id="UP000276133">
    <property type="component" value="Unassembled WGS sequence"/>
</dbReference>
<dbReference type="InterPro" id="IPR036869">
    <property type="entry name" value="J_dom_sf"/>
</dbReference>
<dbReference type="PROSITE" id="PS51419">
    <property type="entry name" value="RAB"/>
    <property type="match status" value="1"/>
</dbReference>
<dbReference type="AlphaFoldDB" id="A0A3M7RSS7"/>
<dbReference type="SUPFAM" id="SSF52540">
    <property type="entry name" value="P-loop containing nucleoside triphosphate hydrolases"/>
    <property type="match status" value="1"/>
</dbReference>
<protein>
    <submittedName>
        <fullName evidence="5">DnaJ-like protein</fullName>
    </submittedName>
</protein>
<dbReference type="PANTHER" id="PTHR47981">
    <property type="entry name" value="RAB FAMILY"/>
    <property type="match status" value="1"/>
</dbReference>
<keyword evidence="2" id="KW-0547">Nucleotide-binding</keyword>
<dbReference type="FunFam" id="3.40.50.300:FF:000697">
    <property type="entry name" value="DnaJ homolog subfamily C member 27"/>
    <property type="match status" value="1"/>
</dbReference>
<evidence type="ECO:0000256" key="1">
    <source>
        <dbReference type="ARBA" id="ARBA00006270"/>
    </source>
</evidence>
<dbReference type="GO" id="GO:0005770">
    <property type="term" value="C:late endosome"/>
    <property type="evidence" value="ECO:0007669"/>
    <property type="project" value="TreeGrafter"/>
</dbReference>
<dbReference type="PRINTS" id="PR00449">
    <property type="entry name" value="RASTRNSFRMNG"/>
</dbReference>
<dbReference type="Gene3D" id="3.40.50.300">
    <property type="entry name" value="P-loop containing nucleotide triphosphate hydrolases"/>
    <property type="match status" value="1"/>
</dbReference>
<dbReference type="InterPro" id="IPR001623">
    <property type="entry name" value="DnaJ_domain"/>
</dbReference>
<dbReference type="Pfam" id="PF00071">
    <property type="entry name" value="Ras"/>
    <property type="match status" value="1"/>
</dbReference>
<name>A0A3M7RSS7_BRAPC</name>
<dbReference type="Pfam" id="PF00226">
    <property type="entry name" value="DnaJ"/>
    <property type="match status" value="1"/>
</dbReference>
<accession>A0A3M7RSS7</accession>
<dbReference type="GO" id="GO:0003924">
    <property type="term" value="F:GTPase activity"/>
    <property type="evidence" value="ECO:0007669"/>
    <property type="project" value="InterPro"/>
</dbReference>
<proteinExistence type="inferred from homology"/>
<dbReference type="Gene3D" id="1.10.287.110">
    <property type="entry name" value="DnaJ domain"/>
    <property type="match status" value="1"/>
</dbReference>
<dbReference type="PROSITE" id="PS51421">
    <property type="entry name" value="RAS"/>
    <property type="match status" value="1"/>
</dbReference>
<dbReference type="OrthoDB" id="8830751at2759"/>
<organism evidence="5 6">
    <name type="scientific">Brachionus plicatilis</name>
    <name type="common">Marine rotifer</name>
    <name type="synonym">Brachionus muelleri</name>
    <dbReference type="NCBI Taxonomy" id="10195"/>
    <lineage>
        <taxon>Eukaryota</taxon>
        <taxon>Metazoa</taxon>
        <taxon>Spiralia</taxon>
        <taxon>Gnathifera</taxon>
        <taxon>Rotifera</taxon>
        <taxon>Eurotatoria</taxon>
        <taxon>Monogononta</taxon>
        <taxon>Pseudotrocha</taxon>
        <taxon>Ploima</taxon>
        <taxon>Brachionidae</taxon>
        <taxon>Brachionus</taxon>
    </lineage>
</organism>
<evidence type="ECO:0000313" key="5">
    <source>
        <dbReference type="EMBL" id="RNA26480.1"/>
    </source>
</evidence>
<dbReference type="CDD" id="cd04119">
    <property type="entry name" value="RJL"/>
    <property type="match status" value="1"/>
</dbReference>
<feature type="domain" description="J" evidence="4">
    <location>
        <begin position="208"/>
        <end position="264"/>
    </location>
</feature>
<dbReference type="PROSITE" id="PS50076">
    <property type="entry name" value="DNAJ_2"/>
    <property type="match status" value="1"/>
</dbReference>
<dbReference type="SMART" id="SM00175">
    <property type="entry name" value="RAB"/>
    <property type="match status" value="1"/>
</dbReference>
<dbReference type="EMBL" id="REGN01002736">
    <property type="protein sequence ID" value="RNA26480.1"/>
    <property type="molecule type" value="Genomic_DNA"/>
</dbReference>
<comment type="similarity">
    <text evidence="1">Belongs to the small GTPase superfamily. Rab family.</text>
</comment>
<dbReference type="PANTHER" id="PTHR47981:SF20">
    <property type="entry name" value="RAS-RELATED PROTEIN RAB-7A"/>
    <property type="match status" value="1"/>
</dbReference>
<dbReference type="SMART" id="SM00176">
    <property type="entry name" value="RAN"/>
    <property type="match status" value="1"/>
</dbReference>
<dbReference type="GO" id="GO:0090385">
    <property type="term" value="P:phagosome-lysosome fusion"/>
    <property type="evidence" value="ECO:0007669"/>
    <property type="project" value="TreeGrafter"/>
</dbReference>
<dbReference type="SMART" id="SM00173">
    <property type="entry name" value="RAS"/>
    <property type="match status" value="1"/>
</dbReference>
<dbReference type="SMART" id="SM00271">
    <property type="entry name" value="DnaJ"/>
    <property type="match status" value="1"/>
</dbReference>
<dbReference type="InterPro" id="IPR001806">
    <property type="entry name" value="Small_GTPase"/>
</dbReference>
<reference evidence="5 6" key="1">
    <citation type="journal article" date="2018" name="Sci. Rep.">
        <title>Genomic signatures of local adaptation to the degree of environmental predictability in rotifers.</title>
        <authorList>
            <person name="Franch-Gras L."/>
            <person name="Hahn C."/>
            <person name="Garcia-Roger E.M."/>
            <person name="Carmona M.J."/>
            <person name="Serra M."/>
            <person name="Gomez A."/>
        </authorList>
    </citation>
    <scope>NUCLEOTIDE SEQUENCE [LARGE SCALE GENOMIC DNA]</scope>
    <source>
        <strain evidence="5">HYR1</strain>
    </source>
</reference>
<dbReference type="InterPro" id="IPR027417">
    <property type="entry name" value="P-loop_NTPase"/>
</dbReference>
<dbReference type="GO" id="GO:0005764">
    <property type="term" value="C:lysosome"/>
    <property type="evidence" value="ECO:0007669"/>
    <property type="project" value="TreeGrafter"/>
</dbReference>
<dbReference type="GO" id="GO:0045335">
    <property type="term" value="C:phagocytic vesicle"/>
    <property type="evidence" value="ECO:0007669"/>
    <property type="project" value="TreeGrafter"/>
</dbReference>
<evidence type="ECO:0000313" key="6">
    <source>
        <dbReference type="Proteomes" id="UP000276133"/>
    </source>
</evidence>
<comment type="caution">
    <text evidence="5">The sequence shown here is derived from an EMBL/GenBank/DDBJ whole genome shotgun (WGS) entry which is preliminary data.</text>
</comment>
<sequence>MSKVKKSLRIKVISIGNSEVGKSCIIKRYCEKRFVAKYLQTIGIDYGVTKVNLNNLELKVNIFDMSGHALFDQIRNEFYKDTQGAILVFDVTDKKSFESLENWIGEIKQELKTNSESIENIAFVVCGNKIDRGKRVVDEGDARIWALSKGFHYFETSASSGAGINEMFETLLTEIVSTFENGGKIKQTNTILSKDQIEAIQRLKNSKDNFERLGLKMGCSKEEINNSFRRLAKLLHPDKNIHPDSTEAFKILMNAKTDLMRNFS</sequence>
<dbReference type="NCBIfam" id="TIGR00231">
    <property type="entry name" value="small_GTP"/>
    <property type="match status" value="1"/>
</dbReference>
<dbReference type="InterPro" id="IPR005225">
    <property type="entry name" value="Small_GTP-bd"/>
</dbReference>
<gene>
    <name evidence="5" type="ORF">BpHYR1_052936</name>
</gene>
<keyword evidence="6" id="KW-1185">Reference proteome</keyword>
<dbReference type="GO" id="GO:0005525">
    <property type="term" value="F:GTP binding"/>
    <property type="evidence" value="ECO:0007669"/>
    <property type="project" value="UniProtKB-KW"/>
</dbReference>
<dbReference type="CDD" id="cd06257">
    <property type="entry name" value="DnaJ"/>
    <property type="match status" value="1"/>
</dbReference>
<evidence type="ECO:0000256" key="3">
    <source>
        <dbReference type="ARBA" id="ARBA00023134"/>
    </source>
</evidence>
<evidence type="ECO:0000256" key="2">
    <source>
        <dbReference type="ARBA" id="ARBA00022741"/>
    </source>
</evidence>
<keyword evidence="3" id="KW-0342">GTP-binding</keyword>
<dbReference type="SMART" id="SM00174">
    <property type="entry name" value="RHO"/>
    <property type="match status" value="1"/>
</dbReference>
<evidence type="ECO:0000259" key="4">
    <source>
        <dbReference type="PROSITE" id="PS50076"/>
    </source>
</evidence>
<dbReference type="SUPFAM" id="SSF46565">
    <property type="entry name" value="Chaperone J-domain"/>
    <property type="match status" value="1"/>
</dbReference>
<dbReference type="STRING" id="10195.A0A3M7RSS7"/>